<keyword evidence="4 5" id="KW-0687">Ribonucleoprotein</keyword>
<dbReference type="Pfam" id="PF01015">
    <property type="entry name" value="Ribosomal_S3Ae"/>
    <property type="match status" value="1"/>
</dbReference>
<dbReference type="InterPro" id="IPR018281">
    <property type="entry name" value="Ribosomal_eS1_CS"/>
</dbReference>
<comment type="similarity">
    <text evidence="5 6">Belongs to the eukaryotic ribosomal protein eS1 family.</text>
</comment>
<dbReference type="EMBL" id="JAFCMP010000121">
    <property type="protein sequence ID" value="KAG5185807.1"/>
    <property type="molecule type" value="Genomic_DNA"/>
</dbReference>
<evidence type="ECO:0000256" key="4">
    <source>
        <dbReference type="ARBA" id="ARBA00023274"/>
    </source>
</evidence>
<protein>
    <recommendedName>
        <fullName evidence="5">Small ribosomal subunit protein eS1</fullName>
    </recommendedName>
</protein>
<evidence type="ECO:0000313" key="9">
    <source>
        <dbReference type="Proteomes" id="UP000664859"/>
    </source>
</evidence>
<feature type="region of interest" description="Disordered" evidence="7">
    <location>
        <begin position="1"/>
        <end position="20"/>
    </location>
</feature>
<dbReference type="PROSITE" id="PS01191">
    <property type="entry name" value="RIBOSOMAL_S3AE"/>
    <property type="match status" value="1"/>
</dbReference>
<accession>A0A835Z1K4</accession>
<comment type="subcellular location">
    <subcellularLocation>
        <location evidence="1 5">Cytoplasm</location>
    </subcellularLocation>
</comment>
<evidence type="ECO:0000256" key="5">
    <source>
        <dbReference type="HAMAP-Rule" id="MF_03122"/>
    </source>
</evidence>
<feature type="initiator methionine" description="Removed" evidence="5">
    <location>
        <position position="1"/>
    </location>
</feature>
<evidence type="ECO:0000256" key="3">
    <source>
        <dbReference type="ARBA" id="ARBA00022980"/>
    </source>
</evidence>
<keyword evidence="3 5" id="KW-0689">Ribosomal protein</keyword>
<dbReference type="Proteomes" id="UP000664859">
    <property type="component" value="Unassembled WGS sequence"/>
</dbReference>
<reference evidence="8" key="1">
    <citation type="submission" date="2021-02" db="EMBL/GenBank/DDBJ databases">
        <title>First Annotated Genome of the Yellow-green Alga Tribonema minus.</title>
        <authorList>
            <person name="Mahan K.M."/>
        </authorList>
    </citation>
    <scope>NUCLEOTIDE SEQUENCE</scope>
    <source>
        <strain evidence="8">UTEX B ZZ1240</strain>
    </source>
</reference>
<evidence type="ECO:0000256" key="2">
    <source>
        <dbReference type="ARBA" id="ARBA00022490"/>
    </source>
</evidence>
<keyword evidence="2 5" id="KW-0963">Cytoplasm</keyword>
<dbReference type="HAMAP" id="MF_03122">
    <property type="entry name" value="Ribosomal_eS1_euk"/>
    <property type="match status" value="1"/>
</dbReference>
<keyword evidence="9" id="KW-1185">Reference proteome</keyword>
<dbReference type="AlphaFoldDB" id="A0A835Z1K4"/>
<evidence type="ECO:0000313" key="8">
    <source>
        <dbReference type="EMBL" id="KAG5185807.1"/>
    </source>
</evidence>
<dbReference type="PANTHER" id="PTHR11830">
    <property type="entry name" value="40S RIBOSOMAL PROTEIN S3A"/>
    <property type="match status" value="1"/>
</dbReference>
<name>A0A835Z1K4_9STRA</name>
<dbReference type="SMART" id="SM01397">
    <property type="entry name" value="Ribosomal_S3Ae"/>
    <property type="match status" value="1"/>
</dbReference>
<proteinExistence type="inferred from homology"/>
<dbReference type="InterPro" id="IPR001593">
    <property type="entry name" value="Ribosomal_eS1"/>
</dbReference>
<dbReference type="GO" id="GO:0003735">
    <property type="term" value="F:structural constituent of ribosome"/>
    <property type="evidence" value="ECO:0007669"/>
    <property type="project" value="UniProtKB-UniRule"/>
</dbReference>
<comment type="caution">
    <text evidence="8">The sequence shown here is derived from an EMBL/GenBank/DDBJ whole genome shotgun (WGS) entry which is preliminary data.</text>
</comment>
<comment type="subunit">
    <text evidence="5">Component of the small ribosomal subunit. Mature ribosomes consist of a small (40S) and a large (60S) subunit. The 40S subunit contains about 33 different proteins and 1 molecule of RNA (18S). The 60S subunit contains about 49 different proteins and 3 molecules of RNA (25S, 5.8S and 5S).</text>
</comment>
<dbReference type="GO" id="GO:0006412">
    <property type="term" value="P:translation"/>
    <property type="evidence" value="ECO:0007669"/>
    <property type="project" value="UniProtKB-UniRule"/>
</dbReference>
<organism evidence="8 9">
    <name type="scientific">Tribonema minus</name>
    <dbReference type="NCBI Taxonomy" id="303371"/>
    <lineage>
        <taxon>Eukaryota</taxon>
        <taxon>Sar</taxon>
        <taxon>Stramenopiles</taxon>
        <taxon>Ochrophyta</taxon>
        <taxon>PX clade</taxon>
        <taxon>Xanthophyceae</taxon>
        <taxon>Tribonematales</taxon>
        <taxon>Tribonemataceae</taxon>
        <taxon>Tribonema</taxon>
    </lineage>
</organism>
<evidence type="ECO:0000256" key="1">
    <source>
        <dbReference type="ARBA" id="ARBA00004496"/>
    </source>
</evidence>
<evidence type="ECO:0000256" key="6">
    <source>
        <dbReference type="RuleBase" id="RU000668"/>
    </source>
</evidence>
<dbReference type="OrthoDB" id="9834376at2759"/>
<feature type="compositionally biased region" description="Basic residues" evidence="7">
    <location>
        <begin position="1"/>
        <end position="18"/>
    </location>
</feature>
<gene>
    <name evidence="8" type="ORF">JKP88DRAFT_268218</name>
</gene>
<dbReference type="InterPro" id="IPR027500">
    <property type="entry name" value="Ribosomal_eS1_euk"/>
</dbReference>
<evidence type="ECO:0000256" key="7">
    <source>
        <dbReference type="SAM" id="MobiDB-lite"/>
    </source>
</evidence>
<dbReference type="GO" id="GO:0022627">
    <property type="term" value="C:cytosolic small ribosomal subunit"/>
    <property type="evidence" value="ECO:0007669"/>
    <property type="project" value="UniProtKB-UniRule"/>
</dbReference>
<sequence length="262" mass="29037">MAVGKTQKKIGKKGKGKKKTVDPFTRKEWYDIKAPSTFAVRNAGKTLITRTTGTKIASEGLKGRVFEVSLGDLNNDEEHGFRKIKLCCEDVQGTNCLTTFHGMDLTRDKLCSLIKKWQTLIEAQVDVRTTDGYYLRVFCIGFTKKTDGQVKATCYAKAAQVRAIRRKMTEIMTDECSKCDLKELVQKFVLDTVSERITKAARGIVPLQNVLIRKCKVLKKPKFDLTKLMEMHTEDAGAAVARPAAAEEEPAVAALAGSGGRL</sequence>